<dbReference type="GO" id="GO:0005829">
    <property type="term" value="C:cytosol"/>
    <property type="evidence" value="ECO:0007669"/>
    <property type="project" value="TreeGrafter"/>
</dbReference>
<dbReference type="Pfam" id="PF00702">
    <property type="entry name" value="Hydrolase"/>
    <property type="match status" value="1"/>
</dbReference>
<dbReference type="Proteomes" id="UP000184066">
    <property type="component" value="Unassembled WGS sequence"/>
</dbReference>
<evidence type="ECO:0000256" key="3">
    <source>
        <dbReference type="ARBA" id="ARBA00006171"/>
    </source>
</evidence>
<dbReference type="SFLD" id="SFLDG01129">
    <property type="entry name" value="C1.5:_HAD__Beta-PGM__Phosphata"/>
    <property type="match status" value="1"/>
</dbReference>
<dbReference type="PANTHER" id="PTHR43434:SF1">
    <property type="entry name" value="PHOSPHOGLYCOLATE PHOSPHATASE"/>
    <property type="match status" value="1"/>
</dbReference>
<sequence length="241" mass="24248">MIRAILFDKDGTLFDFNATWRGFVRDALALLAPGDAALQARLGAAAGYDAASGAFAPGSPIVAGSVDEVARIWAPMIPGWDAASIERAANDLAARVGRGGLAPAAADLPALLRELRAMGCALGVATHDSENAARRQLAAVDALDLFDFVAGYDSGHGLKPGPGMVLAFCEATGVPPRATAMVGDSLHDLGAARAAGAGAALAVLTGPAGRDELAPHADAVLPGIEALPAWLRARAAAGAAR</sequence>
<dbReference type="InterPro" id="IPR050155">
    <property type="entry name" value="HAD-like_hydrolase_sf"/>
</dbReference>
<name>A0A1M7SQF4_9RHOB</name>
<dbReference type="STRING" id="1189325.SAMN04488119_10186"/>
<dbReference type="InterPro" id="IPR023198">
    <property type="entry name" value="PGP-like_dom2"/>
</dbReference>
<dbReference type="InterPro" id="IPR023214">
    <property type="entry name" value="HAD_sf"/>
</dbReference>
<dbReference type="AlphaFoldDB" id="A0A1M7SQF4"/>
<dbReference type="EMBL" id="FRDL01000003">
    <property type="protein sequence ID" value="SHN60598.1"/>
    <property type="molecule type" value="Genomic_DNA"/>
</dbReference>
<dbReference type="SUPFAM" id="SSF56784">
    <property type="entry name" value="HAD-like"/>
    <property type="match status" value="1"/>
</dbReference>
<evidence type="ECO:0000256" key="2">
    <source>
        <dbReference type="ARBA" id="ARBA00004818"/>
    </source>
</evidence>
<dbReference type="EC" id="3.1.3.18" evidence="4"/>
<dbReference type="RefSeq" id="WP_072746685.1">
    <property type="nucleotide sequence ID" value="NZ_FOHL01000001.1"/>
</dbReference>
<keyword evidence="6" id="KW-1185">Reference proteome</keyword>
<dbReference type="SFLD" id="SFLDS00003">
    <property type="entry name" value="Haloacid_Dehalogenase"/>
    <property type="match status" value="1"/>
</dbReference>
<dbReference type="OrthoDB" id="9797743at2"/>
<dbReference type="GO" id="GO:0008967">
    <property type="term" value="F:phosphoglycolate phosphatase activity"/>
    <property type="evidence" value="ECO:0007669"/>
    <property type="project" value="UniProtKB-EC"/>
</dbReference>
<dbReference type="InterPro" id="IPR036412">
    <property type="entry name" value="HAD-like_sf"/>
</dbReference>
<protein>
    <recommendedName>
        <fullName evidence="4">phosphoglycolate phosphatase</fullName>
        <ecNumber evidence="4">3.1.3.18</ecNumber>
    </recommendedName>
</protein>
<reference evidence="5 6" key="1">
    <citation type="submission" date="2016-12" db="EMBL/GenBank/DDBJ databases">
        <authorList>
            <person name="Song W.-J."/>
            <person name="Kurnit D.M."/>
        </authorList>
    </citation>
    <scope>NUCLEOTIDE SEQUENCE [LARGE SCALE GENOMIC DNA]</scope>
    <source>
        <strain evidence="5 6">CGMCC 1.10808</strain>
    </source>
</reference>
<comment type="catalytic activity">
    <reaction evidence="1">
        <text>2-phosphoglycolate + H2O = glycolate + phosphate</text>
        <dbReference type="Rhea" id="RHEA:14369"/>
        <dbReference type="ChEBI" id="CHEBI:15377"/>
        <dbReference type="ChEBI" id="CHEBI:29805"/>
        <dbReference type="ChEBI" id="CHEBI:43474"/>
        <dbReference type="ChEBI" id="CHEBI:58033"/>
        <dbReference type="EC" id="3.1.3.18"/>
    </reaction>
</comment>
<comment type="pathway">
    <text evidence="2">Organic acid metabolism; glycolate biosynthesis; glycolate from 2-phosphoglycolate: step 1/1.</text>
</comment>
<evidence type="ECO:0000313" key="5">
    <source>
        <dbReference type="EMBL" id="SHN60598.1"/>
    </source>
</evidence>
<dbReference type="CDD" id="cd01427">
    <property type="entry name" value="HAD_like"/>
    <property type="match status" value="1"/>
</dbReference>
<comment type="similarity">
    <text evidence="3">Belongs to the HAD-like hydrolase superfamily. CbbY/CbbZ/Gph/YieH family.</text>
</comment>
<evidence type="ECO:0000256" key="4">
    <source>
        <dbReference type="ARBA" id="ARBA00013078"/>
    </source>
</evidence>
<accession>A0A1M7SQF4</accession>
<dbReference type="InterPro" id="IPR006439">
    <property type="entry name" value="HAD-SF_hydro_IA"/>
</dbReference>
<dbReference type="Gene3D" id="1.10.150.240">
    <property type="entry name" value="Putative phosphatase, domain 2"/>
    <property type="match status" value="1"/>
</dbReference>
<dbReference type="PANTHER" id="PTHR43434">
    <property type="entry name" value="PHOSPHOGLYCOLATE PHOSPHATASE"/>
    <property type="match status" value="1"/>
</dbReference>
<dbReference type="NCBIfam" id="TIGR01549">
    <property type="entry name" value="HAD-SF-IA-v1"/>
    <property type="match status" value="1"/>
</dbReference>
<dbReference type="GO" id="GO:0006281">
    <property type="term" value="P:DNA repair"/>
    <property type="evidence" value="ECO:0007669"/>
    <property type="project" value="TreeGrafter"/>
</dbReference>
<organism evidence="5 6">
    <name type="scientific">Oceanicella actignis</name>
    <dbReference type="NCBI Taxonomy" id="1189325"/>
    <lineage>
        <taxon>Bacteria</taxon>
        <taxon>Pseudomonadati</taxon>
        <taxon>Pseudomonadota</taxon>
        <taxon>Alphaproteobacteria</taxon>
        <taxon>Rhodobacterales</taxon>
        <taxon>Paracoccaceae</taxon>
        <taxon>Oceanicella</taxon>
    </lineage>
</organism>
<proteinExistence type="inferred from homology"/>
<evidence type="ECO:0000313" key="6">
    <source>
        <dbReference type="Proteomes" id="UP000184066"/>
    </source>
</evidence>
<dbReference type="Gene3D" id="3.40.50.1000">
    <property type="entry name" value="HAD superfamily/HAD-like"/>
    <property type="match status" value="1"/>
</dbReference>
<evidence type="ECO:0000256" key="1">
    <source>
        <dbReference type="ARBA" id="ARBA00000830"/>
    </source>
</evidence>
<gene>
    <name evidence="5" type="ORF">SAMN05216200_10387</name>
</gene>